<dbReference type="RefSeq" id="WP_014759263.1">
    <property type="nucleotide sequence ID" value="NC_017992.1"/>
</dbReference>
<evidence type="ECO:0000256" key="3">
    <source>
        <dbReference type="ARBA" id="ARBA00038412"/>
    </source>
</evidence>
<dbReference type="GO" id="GO:0005829">
    <property type="term" value="C:cytosol"/>
    <property type="evidence" value="ECO:0007669"/>
    <property type="project" value="TreeGrafter"/>
</dbReference>
<dbReference type="GO" id="GO:0008270">
    <property type="term" value="F:zinc ion binding"/>
    <property type="evidence" value="ECO:0007669"/>
    <property type="project" value="InterPro"/>
</dbReference>
<feature type="domain" description="HNH" evidence="5">
    <location>
        <begin position="29"/>
        <end position="76"/>
    </location>
</feature>
<evidence type="ECO:0000256" key="1">
    <source>
        <dbReference type="ARBA" id="ARBA00022722"/>
    </source>
</evidence>
<reference evidence="6 7" key="1">
    <citation type="journal article" date="2014" name="Appl. Environ. Microbiol.">
        <title>Profile of Secreted Hydrolases, Associated Proteins, and SlpA in Thermoanaerobacterium saccharolyticum during the Degradation of Hemicellulose.</title>
        <authorList>
            <person name="Currie D.H."/>
            <person name="Guss A.M."/>
            <person name="Herring C.D."/>
            <person name="Giannone R.J."/>
            <person name="Johnson C.M."/>
            <person name="Lankford P.K."/>
            <person name="Brown S.D."/>
            <person name="Hettich R.L."/>
            <person name="Lynd L.R."/>
        </authorList>
    </citation>
    <scope>NUCLEOTIDE SEQUENCE [LARGE SCALE GENOMIC DNA]</scope>
    <source>
        <strain evidence="7">DSM 8691 / JW/SL-YS485</strain>
    </source>
</reference>
<name>I3VY32_THESW</name>
<dbReference type="InterPro" id="IPR002711">
    <property type="entry name" value="HNH"/>
</dbReference>
<dbReference type="GO" id="GO:0016787">
    <property type="term" value="F:hydrolase activity"/>
    <property type="evidence" value="ECO:0007669"/>
    <property type="project" value="UniProtKB-KW"/>
</dbReference>
<accession>I3VY32</accession>
<keyword evidence="7" id="KW-1185">Reference proteome</keyword>
<dbReference type="Pfam" id="PF01844">
    <property type="entry name" value="HNH"/>
    <property type="match status" value="1"/>
</dbReference>
<protein>
    <recommendedName>
        <fullName evidence="4">Putative HNH nuclease YajD</fullName>
    </recommendedName>
</protein>
<keyword evidence="6" id="KW-0255">Endonuclease</keyword>
<gene>
    <name evidence="6" type="ordered locus">Tsac_2429</name>
</gene>
<dbReference type="Proteomes" id="UP000006178">
    <property type="component" value="Chromosome"/>
</dbReference>
<dbReference type="InterPro" id="IPR003615">
    <property type="entry name" value="HNH_nuc"/>
</dbReference>
<evidence type="ECO:0000313" key="7">
    <source>
        <dbReference type="Proteomes" id="UP000006178"/>
    </source>
</evidence>
<sequence length="120" mass="14178">MKPWAEKFYKSRAWQEVRQAYFIYRHGICERCGRPGEIVHHKEYLTPLNINDPNITLSFDNLELLCLDCHNKEHSKQDSVKDGLMFDDDGNLIQSPRGLENSGLFRDRRAAFRKPRNRLT</sequence>
<comment type="similarity">
    <text evidence="3">Belongs to the HNH nuclease family.</text>
</comment>
<dbReference type="KEGG" id="tsh:Tsac_2429"/>
<keyword evidence="1" id="KW-0540">Nuclease</keyword>
<dbReference type="BioCyc" id="TSAC1094508:GLMA-2459-MONOMER"/>
<dbReference type="GO" id="GO:0004519">
    <property type="term" value="F:endonuclease activity"/>
    <property type="evidence" value="ECO:0007669"/>
    <property type="project" value="UniProtKB-KW"/>
</dbReference>
<dbReference type="STRING" id="1094508.Tsac_2429"/>
<dbReference type="eggNOG" id="COG1403">
    <property type="taxonomic scope" value="Bacteria"/>
</dbReference>
<keyword evidence="2" id="KW-0378">Hydrolase</keyword>
<dbReference type="CDD" id="cd00085">
    <property type="entry name" value="HNHc"/>
    <property type="match status" value="1"/>
</dbReference>
<evidence type="ECO:0000256" key="4">
    <source>
        <dbReference type="ARBA" id="ARBA00040194"/>
    </source>
</evidence>
<dbReference type="PANTHER" id="PTHR41286:SF1">
    <property type="entry name" value="HNH NUCLEASE YAJD-RELATED"/>
    <property type="match status" value="1"/>
</dbReference>
<dbReference type="EMBL" id="CP003184">
    <property type="protein sequence ID" value="AFK87427.1"/>
    <property type="molecule type" value="Genomic_DNA"/>
</dbReference>
<evidence type="ECO:0000259" key="5">
    <source>
        <dbReference type="Pfam" id="PF01844"/>
    </source>
</evidence>
<proteinExistence type="inferred from homology"/>
<evidence type="ECO:0000256" key="2">
    <source>
        <dbReference type="ARBA" id="ARBA00022801"/>
    </source>
</evidence>
<dbReference type="PANTHER" id="PTHR41286">
    <property type="entry name" value="HNH NUCLEASE YAJD-RELATED"/>
    <property type="match status" value="1"/>
</dbReference>
<evidence type="ECO:0000313" key="6">
    <source>
        <dbReference type="EMBL" id="AFK87427.1"/>
    </source>
</evidence>
<organism evidence="6 7">
    <name type="scientific">Thermoanaerobacterium saccharolyticum (strain DSM 8691 / JW/SL-YS485)</name>
    <dbReference type="NCBI Taxonomy" id="1094508"/>
    <lineage>
        <taxon>Bacteria</taxon>
        <taxon>Bacillati</taxon>
        <taxon>Bacillota</taxon>
        <taxon>Clostridia</taxon>
        <taxon>Thermoanaerobacterales</taxon>
        <taxon>Thermoanaerobacteraceae</taxon>
        <taxon>Thermoanaerobacterium</taxon>
    </lineage>
</organism>
<dbReference type="AlphaFoldDB" id="I3VY32"/>
<dbReference type="GO" id="GO:0003676">
    <property type="term" value="F:nucleic acid binding"/>
    <property type="evidence" value="ECO:0007669"/>
    <property type="project" value="InterPro"/>
</dbReference>